<feature type="transmembrane region" description="Helical" evidence="1">
    <location>
        <begin position="212"/>
        <end position="230"/>
    </location>
</feature>
<feature type="transmembrane region" description="Helical" evidence="1">
    <location>
        <begin position="348"/>
        <end position="368"/>
    </location>
</feature>
<sequence length="429" mass="44995">MFEQTPELGTAQLFAIALLIGALVGTEREKKKVDTQRPSFAGIRTFMLLSEAGALSAWLSVQTSMPLIFGVTLTGLLILIASAYLLEKRADPASVGLTTELAALTVFLLGAAVMFGHAAVAVGLAVVNTSLLAFKDPLHGAVQKLGKEDIFAGLKLLIASFIVLPLLPHQAIDPWNALNPYKLWLLVVLISALSLIGYVATRWLGSARGVAVTGLTGGLVSSTAVTLSMARESRAGGEAVKDDAYAAGVLMAWIVMFARVLGMVALLNPSLLKPLLWPFGAMLAVNVGFAGWHYLRSLSAAGHQADTMGEVPLKNPFSLWAATKFGLLFAVVLLMVEIARRSFSTAGLMYVAVLAGTTDVDAITLSMVDFAREPGLLGTAAQAVVAGVLSNTVVKAGLTVVLGSRGLARRMIIATVAMMAAGLLAIWLV</sequence>
<feature type="transmembrane region" description="Helical" evidence="1">
    <location>
        <begin position="275"/>
        <end position="295"/>
    </location>
</feature>
<feature type="transmembrane region" description="Helical" evidence="1">
    <location>
        <begin position="250"/>
        <end position="268"/>
    </location>
</feature>
<dbReference type="RefSeq" id="WP_354600789.1">
    <property type="nucleotide sequence ID" value="NZ_JBEWZI010000008.1"/>
</dbReference>
<dbReference type="PANTHER" id="PTHR39084:SF1">
    <property type="entry name" value="DUF4010 DOMAIN-CONTAINING PROTEIN"/>
    <property type="match status" value="1"/>
</dbReference>
<dbReference type="Pfam" id="PF02308">
    <property type="entry name" value="MgtC"/>
    <property type="match status" value="1"/>
</dbReference>
<feature type="domain" description="DUF4010" evidence="3">
    <location>
        <begin position="188"/>
        <end position="403"/>
    </location>
</feature>
<keyword evidence="1" id="KW-0472">Membrane</keyword>
<evidence type="ECO:0000259" key="3">
    <source>
        <dbReference type="Pfam" id="PF13194"/>
    </source>
</evidence>
<name>A0ABV2TK68_9RHOO</name>
<evidence type="ECO:0000259" key="2">
    <source>
        <dbReference type="Pfam" id="PF02308"/>
    </source>
</evidence>
<keyword evidence="5" id="KW-1185">Reference proteome</keyword>
<feature type="transmembrane region" description="Helical" evidence="1">
    <location>
        <begin position="181"/>
        <end position="200"/>
    </location>
</feature>
<dbReference type="EMBL" id="JBEWZI010000008">
    <property type="protein sequence ID" value="MET7014327.1"/>
    <property type="molecule type" value="Genomic_DNA"/>
</dbReference>
<feature type="transmembrane region" description="Helical" evidence="1">
    <location>
        <begin position="380"/>
        <end position="404"/>
    </location>
</feature>
<feature type="transmembrane region" description="Helical" evidence="1">
    <location>
        <begin position="41"/>
        <end position="60"/>
    </location>
</feature>
<reference evidence="4 5" key="1">
    <citation type="submission" date="2024-07" db="EMBL/GenBank/DDBJ databases">
        <title>Uliginosibacterium flavum JJ3220;KACC:17644.</title>
        <authorList>
            <person name="Kim M.K."/>
        </authorList>
    </citation>
    <scope>NUCLEOTIDE SEQUENCE [LARGE SCALE GENOMIC DNA]</scope>
    <source>
        <strain evidence="4 5">KACC:17644</strain>
    </source>
</reference>
<evidence type="ECO:0000313" key="5">
    <source>
        <dbReference type="Proteomes" id="UP001549691"/>
    </source>
</evidence>
<feature type="transmembrane region" description="Helical" evidence="1">
    <location>
        <begin position="67"/>
        <end position="86"/>
    </location>
</feature>
<dbReference type="InterPro" id="IPR025105">
    <property type="entry name" value="DUF4010"/>
</dbReference>
<comment type="caution">
    <text evidence="4">The sequence shown here is derived from an EMBL/GenBank/DDBJ whole genome shotgun (WGS) entry which is preliminary data.</text>
</comment>
<accession>A0ABV2TK68</accession>
<feature type="transmembrane region" description="Helical" evidence="1">
    <location>
        <begin position="106"/>
        <end position="129"/>
    </location>
</feature>
<protein>
    <submittedName>
        <fullName evidence="4">MgtC/SapB family protein</fullName>
    </submittedName>
</protein>
<organism evidence="4 5">
    <name type="scientific">Uliginosibacterium flavum</name>
    <dbReference type="NCBI Taxonomy" id="1396831"/>
    <lineage>
        <taxon>Bacteria</taxon>
        <taxon>Pseudomonadati</taxon>
        <taxon>Pseudomonadota</taxon>
        <taxon>Betaproteobacteria</taxon>
        <taxon>Rhodocyclales</taxon>
        <taxon>Zoogloeaceae</taxon>
        <taxon>Uliginosibacterium</taxon>
    </lineage>
</organism>
<proteinExistence type="predicted"/>
<feature type="transmembrane region" description="Helical" evidence="1">
    <location>
        <begin position="411"/>
        <end position="428"/>
    </location>
</feature>
<dbReference type="Proteomes" id="UP001549691">
    <property type="component" value="Unassembled WGS sequence"/>
</dbReference>
<dbReference type="InterPro" id="IPR049177">
    <property type="entry name" value="MgtC_SapB_SrpB_YhiD_N"/>
</dbReference>
<gene>
    <name evidence="4" type="ORF">ABXR19_09015</name>
</gene>
<dbReference type="PANTHER" id="PTHR39084">
    <property type="entry name" value="MEMBRANE PROTEIN-RELATED"/>
    <property type="match status" value="1"/>
</dbReference>
<feature type="domain" description="MgtC/SapB/SrpB/YhiD N-terminal" evidence="2">
    <location>
        <begin position="15"/>
        <end position="139"/>
    </location>
</feature>
<evidence type="ECO:0000256" key="1">
    <source>
        <dbReference type="SAM" id="Phobius"/>
    </source>
</evidence>
<dbReference type="Pfam" id="PF13194">
    <property type="entry name" value="DUF4010"/>
    <property type="match status" value="1"/>
</dbReference>
<keyword evidence="1" id="KW-1133">Transmembrane helix</keyword>
<evidence type="ECO:0000313" key="4">
    <source>
        <dbReference type="EMBL" id="MET7014327.1"/>
    </source>
</evidence>
<keyword evidence="1" id="KW-0812">Transmembrane</keyword>
<feature type="transmembrane region" description="Helical" evidence="1">
    <location>
        <begin position="317"/>
        <end position="336"/>
    </location>
</feature>